<dbReference type="Proteomes" id="UP001186974">
    <property type="component" value="Unassembled WGS sequence"/>
</dbReference>
<keyword evidence="2" id="KW-1185">Reference proteome</keyword>
<organism evidence="1 2">
    <name type="scientific">Coniosporium uncinatum</name>
    <dbReference type="NCBI Taxonomy" id="93489"/>
    <lineage>
        <taxon>Eukaryota</taxon>
        <taxon>Fungi</taxon>
        <taxon>Dikarya</taxon>
        <taxon>Ascomycota</taxon>
        <taxon>Pezizomycotina</taxon>
        <taxon>Dothideomycetes</taxon>
        <taxon>Dothideomycetes incertae sedis</taxon>
        <taxon>Coniosporium</taxon>
    </lineage>
</organism>
<reference evidence="1" key="1">
    <citation type="submission" date="2024-09" db="EMBL/GenBank/DDBJ databases">
        <title>Black Yeasts Isolated from many extreme environments.</title>
        <authorList>
            <person name="Coleine C."/>
            <person name="Stajich J.E."/>
            <person name="Selbmann L."/>
        </authorList>
    </citation>
    <scope>NUCLEOTIDE SEQUENCE</scope>
    <source>
        <strain evidence="1">CCFEE 5737</strain>
    </source>
</reference>
<proteinExistence type="predicted"/>
<protein>
    <submittedName>
        <fullName evidence="1">Uncharacterized protein</fullName>
    </submittedName>
</protein>
<evidence type="ECO:0000313" key="1">
    <source>
        <dbReference type="EMBL" id="KAK3064637.1"/>
    </source>
</evidence>
<name>A0ACC3DB00_9PEZI</name>
<sequence>MTTREASSAIERFSSKEKECRELKETRTQLAWEKNELAESLCIIERESVSLRKRLADLERECSLIRDSHDNLSNVNERLVNDYEEFREAAFNLASNRGIDVARSFAAKLFDVVLAQSAAQPQTQRS</sequence>
<evidence type="ECO:0000313" key="2">
    <source>
        <dbReference type="Proteomes" id="UP001186974"/>
    </source>
</evidence>
<dbReference type="EMBL" id="JAWDJW010006461">
    <property type="protein sequence ID" value="KAK3064637.1"/>
    <property type="molecule type" value="Genomic_DNA"/>
</dbReference>
<accession>A0ACC3DB00</accession>
<gene>
    <name evidence="1" type="ORF">LTS18_005374</name>
</gene>
<comment type="caution">
    <text evidence="1">The sequence shown here is derived from an EMBL/GenBank/DDBJ whole genome shotgun (WGS) entry which is preliminary data.</text>
</comment>